<evidence type="ECO:0000256" key="3">
    <source>
        <dbReference type="ARBA" id="ARBA00022490"/>
    </source>
</evidence>
<evidence type="ECO:0000259" key="17">
    <source>
        <dbReference type="PROSITE" id="PS51194"/>
    </source>
</evidence>
<dbReference type="InterPro" id="IPR036876">
    <property type="entry name" value="UVR_dom_sf"/>
</dbReference>
<dbReference type="SMART" id="SM00487">
    <property type="entry name" value="DEXDc"/>
    <property type="match status" value="1"/>
</dbReference>
<evidence type="ECO:0000256" key="2">
    <source>
        <dbReference type="ARBA" id="ARBA00008533"/>
    </source>
</evidence>
<dbReference type="InterPro" id="IPR001943">
    <property type="entry name" value="UVR_dom"/>
</dbReference>
<accession>A0ABT4FZV8</accession>
<dbReference type="SUPFAM" id="SSF46600">
    <property type="entry name" value="C-terminal UvrC-binding domain of UvrB"/>
    <property type="match status" value="1"/>
</dbReference>
<evidence type="ECO:0000256" key="6">
    <source>
        <dbReference type="ARBA" id="ARBA00022769"/>
    </source>
</evidence>
<dbReference type="Pfam" id="PF02151">
    <property type="entry name" value="UVR"/>
    <property type="match status" value="1"/>
</dbReference>
<feature type="coiled-coil region" evidence="14">
    <location>
        <begin position="253"/>
        <end position="284"/>
    </location>
</feature>
<evidence type="ECO:0000313" key="18">
    <source>
        <dbReference type="EMBL" id="MCY9609208.1"/>
    </source>
</evidence>
<keyword evidence="7 12" id="KW-0067">ATP-binding</keyword>
<dbReference type="PANTHER" id="PTHR24029">
    <property type="entry name" value="UVRABC SYSTEM PROTEIN B"/>
    <property type="match status" value="1"/>
</dbReference>
<dbReference type="InterPro" id="IPR001650">
    <property type="entry name" value="Helicase_C-like"/>
</dbReference>
<keyword evidence="3 12" id="KW-0963">Cytoplasm</keyword>
<comment type="subcellular location">
    <subcellularLocation>
        <location evidence="1 12 13">Cytoplasm</location>
    </subcellularLocation>
</comment>
<dbReference type="NCBIfam" id="TIGR00631">
    <property type="entry name" value="uvrb"/>
    <property type="match status" value="1"/>
</dbReference>
<keyword evidence="8 12" id="KW-0267">Excision nuclease</keyword>
<dbReference type="InterPro" id="IPR014001">
    <property type="entry name" value="Helicase_ATP-bd"/>
</dbReference>
<dbReference type="PANTHER" id="PTHR24029:SF0">
    <property type="entry name" value="UVRABC SYSTEM PROTEIN B"/>
    <property type="match status" value="1"/>
</dbReference>
<dbReference type="PROSITE" id="PS50151">
    <property type="entry name" value="UVR"/>
    <property type="match status" value="1"/>
</dbReference>
<dbReference type="Gene3D" id="3.40.50.300">
    <property type="entry name" value="P-loop containing nucleotide triphosphate hydrolases"/>
    <property type="match status" value="3"/>
</dbReference>
<dbReference type="CDD" id="cd17916">
    <property type="entry name" value="DEXHc_UvrB"/>
    <property type="match status" value="1"/>
</dbReference>
<dbReference type="Gene3D" id="4.10.860.10">
    <property type="entry name" value="UVR domain"/>
    <property type="match status" value="1"/>
</dbReference>
<evidence type="ECO:0000256" key="8">
    <source>
        <dbReference type="ARBA" id="ARBA00022881"/>
    </source>
</evidence>
<dbReference type="Pfam" id="PF00271">
    <property type="entry name" value="Helicase_C"/>
    <property type="match status" value="1"/>
</dbReference>
<dbReference type="NCBIfam" id="NF003673">
    <property type="entry name" value="PRK05298.1"/>
    <property type="match status" value="1"/>
</dbReference>
<dbReference type="HAMAP" id="MF_00204">
    <property type="entry name" value="UvrB"/>
    <property type="match status" value="1"/>
</dbReference>
<dbReference type="SMART" id="SM00490">
    <property type="entry name" value="HELICc"/>
    <property type="match status" value="1"/>
</dbReference>
<evidence type="ECO:0000256" key="12">
    <source>
        <dbReference type="HAMAP-Rule" id="MF_00204"/>
    </source>
</evidence>
<comment type="similarity">
    <text evidence="2 12 13">Belongs to the UvrB family.</text>
</comment>
<keyword evidence="9 12" id="KW-0234">DNA repair</keyword>
<feature type="coiled-coil region" evidence="14">
    <location>
        <begin position="619"/>
        <end position="646"/>
    </location>
</feature>
<evidence type="ECO:0000313" key="19">
    <source>
        <dbReference type="Proteomes" id="UP001209276"/>
    </source>
</evidence>
<dbReference type="Proteomes" id="UP001209276">
    <property type="component" value="Unassembled WGS sequence"/>
</dbReference>
<keyword evidence="19" id="KW-1185">Reference proteome</keyword>
<keyword evidence="6 12" id="KW-0228">DNA excision</keyword>
<feature type="domain" description="UVR" evidence="15">
    <location>
        <begin position="623"/>
        <end position="658"/>
    </location>
</feature>
<comment type="domain">
    <text evidence="12">The beta-hairpin motif is involved in DNA binding.</text>
</comment>
<keyword evidence="14" id="KW-0175">Coiled coil</keyword>
<dbReference type="Pfam" id="PF12344">
    <property type="entry name" value="UvrB"/>
    <property type="match status" value="1"/>
</dbReference>
<protein>
    <recommendedName>
        <fullName evidence="11 12">UvrABC system protein B</fullName>
        <shortName evidence="12">Protein UvrB</shortName>
    </recommendedName>
    <alternativeName>
        <fullName evidence="12">Excinuclease ABC subunit B</fullName>
    </alternativeName>
</protein>
<evidence type="ECO:0000256" key="1">
    <source>
        <dbReference type="ARBA" id="ARBA00004496"/>
    </source>
</evidence>
<evidence type="ECO:0000259" key="16">
    <source>
        <dbReference type="PROSITE" id="PS51192"/>
    </source>
</evidence>
<keyword evidence="12 13" id="KW-0742">SOS response</keyword>
<dbReference type="InterPro" id="IPR006935">
    <property type="entry name" value="Helicase/UvrB_N"/>
</dbReference>
<comment type="subunit">
    <text evidence="10 12 13">Forms a heterotetramer with UvrA during the search for lesions. Interacts with UvrC in an incision complex.</text>
</comment>
<evidence type="ECO:0000256" key="5">
    <source>
        <dbReference type="ARBA" id="ARBA00022763"/>
    </source>
</evidence>
<dbReference type="CDD" id="cd18790">
    <property type="entry name" value="SF2_C_UvrB"/>
    <property type="match status" value="1"/>
</dbReference>
<dbReference type="Pfam" id="PF04851">
    <property type="entry name" value="ResIII"/>
    <property type="match status" value="1"/>
</dbReference>
<dbReference type="InterPro" id="IPR024759">
    <property type="entry name" value="UvrB_YAD/RRR_dom"/>
</dbReference>
<feature type="short sequence motif" description="Beta-hairpin" evidence="12">
    <location>
        <begin position="92"/>
        <end position="115"/>
    </location>
</feature>
<feature type="domain" description="Helicase C-terminal" evidence="17">
    <location>
        <begin position="430"/>
        <end position="596"/>
    </location>
</feature>
<evidence type="ECO:0000256" key="4">
    <source>
        <dbReference type="ARBA" id="ARBA00022741"/>
    </source>
</evidence>
<sequence>MTKPFELVSEFAPQGDQPGAIDKLVEGVHEGKRHQTLLGATGTGKTFTIAQTIAKLNKPTLVIAHNKTLAAQLCSEFQEFFPNNAVSYFVSYYDYYQPEAYIPSSDTYIEKDSSINEEIDKLRHSATSSLFERRDVIIVASVSCIYGLGSPMEYGNLVLSLRTGMEKPRNAILAKLVDIQYQRNDLNFIRGTFRVRGDVIEIFPASKSEHAVRVELFGDEIERITEIDVLTGEIIGERDHIAIFPASHFVTAEETMKIALKNIERELEERLEELRSQGKLLEAQRLEQRTRYDIEMMQEMGFCSGIENYSGPLTFREPGATPYTLMDYFPDDFLVVVDESHVTLPQIRGMYNGDRARKEVLVEHGFRLPSALDNRPLRFEEFESKVPQAIYVSATPGPYELEHCPTMIQQIIRPTGLLDPVVEVRPTKGQIDDLLEEIRLRLKKDERVLVTTLTKKMAEDLTDYFKEIGIKVRYLHSDVKTLERMMLLRDLRLGVYDVLIGINLLREGLDLPEVSLVAILDADKEGFLRAERSLIQTIGRAARNADGHVIMYGDKMTESMDKAIKETERRRTIQMAYNEKHGITPQTIRKKIREVIEATKTAESKTGYDVSASVDKMSKKDRQTVIQRLEKEMKDAAKNLQFERAAELRDALMELRAMD</sequence>
<proteinExistence type="inferred from homology"/>
<dbReference type="EMBL" id="JAMDMM010000036">
    <property type="protein sequence ID" value="MCY9609208.1"/>
    <property type="molecule type" value="Genomic_DNA"/>
</dbReference>
<comment type="function">
    <text evidence="12">The UvrABC repair system catalyzes the recognition and processing of DNA lesions. A damage recognition complex composed of 2 UvrA and 2 UvrB subunits scans DNA for abnormalities. Upon binding of the UvrA(2)B(2) complex to a putative damaged site, the DNA wraps around one UvrB monomer. DNA wrap is dependent on ATP binding by UvrB and probably causes local melting of the DNA helix, facilitating insertion of UvrB beta-hairpin between the DNA strands. Then UvrB probes one DNA strand for the presence of a lesion. If a lesion is found the UvrA subunits dissociate and the UvrB-DNA preincision complex is formed. This complex is subsequently bound by UvrC and the second UvrB is released. If no lesion is found, the DNA wraps around the other UvrB subunit that will check the other stand for damage.</text>
</comment>
<reference evidence="18 19" key="1">
    <citation type="submission" date="2022-05" db="EMBL/GenBank/DDBJ databases">
        <title>Genome Sequencing of Bee-Associated Microbes.</title>
        <authorList>
            <person name="Dunlap C."/>
        </authorList>
    </citation>
    <scope>NUCLEOTIDE SEQUENCE [LARGE SCALE GENOMIC DNA]</scope>
    <source>
        <strain evidence="18 19">NRRL B-14613</strain>
    </source>
</reference>
<dbReference type="GO" id="GO:0016787">
    <property type="term" value="F:hydrolase activity"/>
    <property type="evidence" value="ECO:0007669"/>
    <property type="project" value="UniProtKB-KW"/>
</dbReference>
<evidence type="ECO:0000259" key="15">
    <source>
        <dbReference type="PROSITE" id="PS50151"/>
    </source>
</evidence>
<dbReference type="Pfam" id="PF17757">
    <property type="entry name" value="UvrB_inter"/>
    <property type="match status" value="1"/>
</dbReference>
<evidence type="ECO:0000256" key="10">
    <source>
        <dbReference type="ARBA" id="ARBA00026033"/>
    </source>
</evidence>
<feature type="binding site" evidence="12">
    <location>
        <begin position="39"/>
        <end position="46"/>
    </location>
    <ligand>
        <name>ATP</name>
        <dbReference type="ChEBI" id="CHEBI:30616"/>
    </ligand>
</feature>
<dbReference type="InterPro" id="IPR027417">
    <property type="entry name" value="P-loop_NTPase"/>
</dbReference>
<dbReference type="SUPFAM" id="SSF52540">
    <property type="entry name" value="P-loop containing nucleoside triphosphate hydrolases"/>
    <property type="match status" value="2"/>
</dbReference>
<dbReference type="InterPro" id="IPR041471">
    <property type="entry name" value="UvrB_inter"/>
</dbReference>
<keyword evidence="5 12" id="KW-0227">DNA damage</keyword>
<dbReference type="Gene3D" id="6.10.140.240">
    <property type="match status" value="1"/>
</dbReference>
<evidence type="ECO:0000256" key="9">
    <source>
        <dbReference type="ARBA" id="ARBA00023204"/>
    </source>
</evidence>
<evidence type="ECO:0000256" key="13">
    <source>
        <dbReference type="RuleBase" id="RU003587"/>
    </source>
</evidence>
<gene>
    <name evidence="12 18" type="primary">uvrB</name>
    <name evidence="18" type="ORF">M5W83_18850</name>
</gene>
<feature type="domain" description="Helicase ATP-binding" evidence="16">
    <location>
        <begin position="26"/>
        <end position="160"/>
    </location>
</feature>
<evidence type="ECO:0000256" key="11">
    <source>
        <dbReference type="ARBA" id="ARBA00029504"/>
    </source>
</evidence>
<keyword evidence="18" id="KW-0378">Hydrolase</keyword>
<dbReference type="PROSITE" id="PS51194">
    <property type="entry name" value="HELICASE_CTER"/>
    <property type="match status" value="1"/>
</dbReference>
<organism evidence="18 19">
    <name type="scientific">Paenibacillus thiaminolyticus</name>
    <name type="common">Bacillus thiaminolyticus</name>
    <dbReference type="NCBI Taxonomy" id="49283"/>
    <lineage>
        <taxon>Bacteria</taxon>
        <taxon>Bacillati</taxon>
        <taxon>Bacillota</taxon>
        <taxon>Bacilli</taxon>
        <taxon>Bacillales</taxon>
        <taxon>Paenibacillaceae</taxon>
        <taxon>Paenibacillus</taxon>
    </lineage>
</organism>
<keyword evidence="4 12" id="KW-0547">Nucleotide-binding</keyword>
<comment type="caution">
    <text evidence="18">The sequence shown here is derived from an EMBL/GenBank/DDBJ whole genome shotgun (WGS) entry which is preliminary data.</text>
</comment>
<dbReference type="InterPro" id="IPR004807">
    <property type="entry name" value="UvrB"/>
</dbReference>
<name>A0ABT4FZV8_PANTH</name>
<evidence type="ECO:0000256" key="7">
    <source>
        <dbReference type="ARBA" id="ARBA00022840"/>
    </source>
</evidence>
<dbReference type="PROSITE" id="PS51192">
    <property type="entry name" value="HELICASE_ATP_BIND_1"/>
    <property type="match status" value="1"/>
</dbReference>
<evidence type="ECO:0000256" key="14">
    <source>
        <dbReference type="SAM" id="Coils"/>
    </source>
</evidence>